<evidence type="ECO:0000313" key="12">
    <source>
        <dbReference type="EnsemblMetazoa" id="CapteP152977"/>
    </source>
</evidence>
<comment type="subcellular location">
    <subcellularLocation>
        <location evidence="2">Cytoplasm</location>
    </subcellularLocation>
    <subcellularLocation>
        <location evidence="1">Membrane</location>
    </subcellularLocation>
</comment>
<evidence type="ECO:0000256" key="4">
    <source>
        <dbReference type="ARBA" id="ARBA00022490"/>
    </source>
</evidence>
<dbReference type="EMBL" id="KB305654">
    <property type="protein sequence ID" value="ELU00844.1"/>
    <property type="molecule type" value="Genomic_DNA"/>
</dbReference>
<feature type="signal peptide" evidence="9">
    <location>
        <begin position="1"/>
        <end position="22"/>
    </location>
</feature>
<protein>
    <recommendedName>
        <fullName evidence="8">TBC1 domain family member 13</fullName>
    </recommendedName>
</protein>
<dbReference type="EnsemblMetazoa" id="CapteT152977">
    <property type="protein sequence ID" value="CapteP152977"/>
    <property type="gene ID" value="CapteG152977"/>
</dbReference>
<dbReference type="PROSITE" id="PS50086">
    <property type="entry name" value="TBC_RABGAP"/>
    <property type="match status" value="1"/>
</dbReference>
<comment type="subunit">
    <text evidence="7">Interacts with RAB1A and RAB10; in a GTP-dependent manner.</text>
</comment>
<dbReference type="InterPro" id="IPR035969">
    <property type="entry name" value="Rab-GAP_TBC_sf"/>
</dbReference>
<feature type="chain" id="PRO_5008787634" description="TBC1 domain family member 13" evidence="9">
    <location>
        <begin position="23"/>
        <end position="407"/>
    </location>
</feature>
<dbReference type="OMA" id="TEFPCEE"/>
<reference evidence="12" key="3">
    <citation type="submission" date="2015-06" db="UniProtKB">
        <authorList>
            <consortium name="EnsemblMetazoa"/>
        </authorList>
    </citation>
    <scope>IDENTIFICATION</scope>
</reference>
<evidence type="ECO:0000256" key="3">
    <source>
        <dbReference type="ARBA" id="ARBA00022468"/>
    </source>
</evidence>
<evidence type="ECO:0000256" key="8">
    <source>
        <dbReference type="ARBA" id="ARBA00067477"/>
    </source>
</evidence>
<dbReference type="Gene3D" id="1.10.8.270">
    <property type="entry name" value="putative rabgap domain of human tbc1 domain family member 14 like domains"/>
    <property type="match status" value="1"/>
</dbReference>
<evidence type="ECO:0000256" key="1">
    <source>
        <dbReference type="ARBA" id="ARBA00004370"/>
    </source>
</evidence>
<dbReference type="AlphaFoldDB" id="R7U4F5"/>
<dbReference type="GO" id="GO:0005096">
    <property type="term" value="F:GTPase activator activity"/>
    <property type="evidence" value="ECO:0007669"/>
    <property type="project" value="UniProtKB-KW"/>
</dbReference>
<dbReference type="PANTHER" id="PTHR22957:SF27">
    <property type="entry name" value="TBC1 DOMAIN FAMILY MEMBER 13"/>
    <property type="match status" value="1"/>
</dbReference>
<keyword evidence="9" id="KW-0732">Signal</keyword>
<dbReference type="SMART" id="SM00164">
    <property type="entry name" value="TBC"/>
    <property type="match status" value="1"/>
</dbReference>
<dbReference type="GO" id="GO:0016020">
    <property type="term" value="C:membrane"/>
    <property type="evidence" value="ECO:0007669"/>
    <property type="project" value="UniProtKB-SubCell"/>
</dbReference>
<feature type="domain" description="Rab-GAP TBC" evidence="10">
    <location>
        <begin position="46"/>
        <end position="352"/>
    </location>
</feature>
<name>R7U4F5_CAPTE</name>
<dbReference type="SUPFAM" id="SSF47923">
    <property type="entry name" value="Ypt/Rab-GAP domain of gyp1p"/>
    <property type="match status" value="2"/>
</dbReference>
<reference evidence="13" key="1">
    <citation type="submission" date="2012-12" db="EMBL/GenBank/DDBJ databases">
        <authorList>
            <person name="Hellsten U."/>
            <person name="Grimwood J."/>
            <person name="Chapman J.A."/>
            <person name="Shapiro H."/>
            <person name="Aerts A."/>
            <person name="Otillar R.P."/>
            <person name="Terry A.Y."/>
            <person name="Boore J.L."/>
            <person name="Simakov O."/>
            <person name="Marletaz F."/>
            <person name="Cho S.-J."/>
            <person name="Edsinger-Gonzales E."/>
            <person name="Havlak P."/>
            <person name="Kuo D.-H."/>
            <person name="Larsson T."/>
            <person name="Lv J."/>
            <person name="Arendt D."/>
            <person name="Savage R."/>
            <person name="Osoegawa K."/>
            <person name="de Jong P."/>
            <person name="Lindberg D.R."/>
            <person name="Seaver E.C."/>
            <person name="Weisblat D.A."/>
            <person name="Putnam N.H."/>
            <person name="Grigoriev I.V."/>
            <person name="Rokhsar D.S."/>
        </authorList>
    </citation>
    <scope>NUCLEOTIDE SEQUENCE</scope>
    <source>
        <strain evidence="13">I ESC-2004</strain>
    </source>
</reference>
<evidence type="ECO:0000259" key="10">
    <source>
        <dbReference type="PROSITE" id="PS50086"/>
    </source>
</evidence>
<evidence type="ECO:0000256" key="7">
    <source>
        <dbReference type="ARBA" id="ARBA00064536"/>
    </source>
</evidence>
<keyword evidence="4" id="KW-0963">Cytoplasm</keyword>
<dbReference type="EMBL" id="AMQN01009533">
    <property type="status" value="NOT_ANNOTATED_CDS"/>
    <property type="molecule type" value="Genomic_DNA"/>
</dbReference>
<dbReference type="OrthoDB" id="10263206at2759"/>
<dbReference type="HOGENOM" id="CLU_018687_0_0_1"/>
<accession>R7U4F5</accession>
<sequence>MVFPSFTFLSLMFAILFRVLEFKSVLDAEEIDLKLLRKLAFSVGCPHEESVRSKCWKILLNYLPLKRQDWKKHLQEQRATYRQFIDEMIVQPGAKHDFSEREDVTFEDHPLNPNPDSEWSQFFKDNEMLIQIDKDCRRLCPDLAFFQSATPHPCVDVIKNERRLNSLRKRVEQSTLRSQIISKNRLGITTADFKRPKKSAYDDFVVLPEGEEAHWEVAERILFVYAKLNPGQGYVQGMNEILGPIYYTMASDADDDTQENAEADSFWCFTNLMSEIRDNFIKHLDESECGIGSLMRRFMSTVQDKDMALYLKLIEQDVKPQFFAFRWLTLMLSQEFQLPDVQRLWDTLFADGDRFKFLLYVCCSMLILVREDLLTNDFSANMKLLQNYPITDITRILSKAVEVSGRL</sequence>
<dbReference type="InterPro" id="IPR000195">
    <property type="entry name" value="Rab-GAP-TBC_dom"/>
</dbReference>
<dbReference type="Proteomes" id="UP000014760">
    <property type="component" value="Unassembled WGS sequence"/>
</dbReference>
<evidence type="ECO:0000256" key="2">
    <source>
        <dbReference type="ARBA" id="ARBA00004496"/>
    </source>
</evidence>
<dbReference type="Pfam" id="PF00566">
    <property type="entry name" value="RabGAP-TBC"/>
    <property type="match status" value="1"/>
</dbReference>
<dbReference type="Gene3D" id="1.10.472.80">
    <property type="entry name" value="Ypt/Rab-GAP domain of gyp1p, domain 3"/>
    <property type="match status" value="1"/>
</dbReference>
<organism evidence="11">
    <name type="scientific">Capitella teleta</name>
    <name type="common">Polychaete worm</name>
    <dbReference type="NCBI Taxonomy" id="283909"/>
    <lineage>
        <taxon>Eukaryota</taxon>
        <taxon>Metazoa</taxon>
        <taxon>Spiralia</taxon>
        <taxon>Lophotrochozoa</taxon>
        <taxon>Annelida</taxon>
        <taxon>Polychaeta</taxon>
        <taxon>Sedentaria</taxon>
        <taxon>Scolecida</taxon>
        <taxon>Capitellidae</taxon>
        <taxon>Capitella</taxon>
    </lineage>
</organism>
<dbReference type="GO" id="GO:0006886">
    <property type="term" value="P:intracellular protein transport"/>
    <property type="evidence" value="ECO:0007669"/>
    <property type="project" value="TreeGrafter"/>
</dbReference>
<gene>
    <name evidence="11" type="ORF">CAPTEDRAFT_152977</name>
</gene>
<evidence type="ECO:0000256" key="9">
    <source>
        <dbReference type="SAM" id="SignalP"/>
    </source>
</evidence>
<evidence type="ECO:0000256" key="5">
    <source>
        <dbReference type="ARBA" id="ARBA00023136"/>
    </source>
</evidence>
<keyword evidence="13" id="KW-1185">Reference proteome</keyword>
<reference evidence="11 13" key="2">
    <citation type="journal article" date="2013" name="Nature">
        <title>Insights into bilaterian evolution from three spiralian genomes.</title>
        <authorList>
            <person name="Simakov O."/>
            <person name="Marletaz F."/>
            <person name="Cho S.J."/>
            <person name="Edsinger-Gonzales E."/>
            <person name="Havlak P."/>
            <person name="Hellsten U."/>
            <person name="Kuo D.H."/>
            <person name="Larsson T."/>
            <person name="Lv J."/>
            <person name="Arendt D."/>
            <person name="Savage R."/>
            <person name="Osoegawa K."/>
            <person name="de Jong P."/>
            <person name="Grimwood J."/>
            <person name="Chapman J.A."/>
            <person name="Shapiro H."/>
            <person name="Aerts A."/>
            <person name="Otillar R.P."/>
            <person name="Terry A.Y."/>
            <person name="Boore J.L."/>
            <person name="Grigoriev I.V."/>
            <person name="Lindberg D.R."/>
            <person name="Seaver E.C."/>
            <person name="Weisblat D.A."/>
            <person name="Putnam N.H."/>
            <person name="Rokhsar D.S."/>
        </authorList>
    </citation>
    <scope>NUCLEOTIDE SEQUENCE</scope>
    <source>
        <strain evidence="11 13">I ESC-2004</strain>
    </source>
</reference>
<dbReference type="FunFam" id="1.10.8.270:FF:000019">
    <property type="entry name" value="TBC1 domain family member 13"/>
    <property type="match status" value="1"/>
</dbReference>
<dbReference type="FunCoup" id="R7U4F5">
    <property type="interactions" value="1174"/>
</dbReference>
<dbReference type="PANTHER" id="PTHR22957">
    <property type="entry name" value="TBC1 DOMAIN FAMILY MEMBER GTPASE-ACTIVATING PROTEIN"/>
    <property type="match status" value="1"/>
</dbReference>
<keyword evidence="3" id="KW-0343">GTPase activation</keyword>
<dbReference type="STRING" id="283909.R7U4F5"/>
<dbReference type="Gene3D" id="1.10.10.750">
    <property type="entry name" value="Ypt/Rab-GAP domain of gyp1p, domain 1"/>
    <property type="match status" value="1"/>
</dbReference>
<dbReference type="GO" id="GO:0005737">
    <property type="term" value="C:cytoplasm"/>
    <property type="evidence" value="ECO:0007669"/>
    <property type="project" value="UniProtKB-SubCell"/>
</dbReference>
<evidence type="ECO:0000313" key="13">
    <source>
        <dbReference type="Proteomes" id="UP000014760"/>
    </source>
</evidence>
<evidence type="ECO:0000256" key="6">
    <source>
        <dbReference type="ARBA" id="ARBA00059763"/>
    </source>
</evidence>
<proteinExistence type="predicted"/>
<comment type="function">
    <text evidence="6">Acts as a GTPase-activating protein for RAB35. Together with RAB35 may be involved in regulation of insulin-induced glucose transporter SLC2A4/GLUT4 translocation to the plasma membrane in adipocytes.</text>
</comment>
<keyword evidence="5" id="KW-0472">Membrane</keyword>
<evidence type="ECO:0000313" key="11">
    <source>
        <dbReference type="EMBL" id="ELU00844.1"/>
    </source>
</evidence>
<dbReference type="FunFam" id="1.10.472.80:FF:000009">
    <property type="entry name" value="TBC1 domain family member 13"/>
    <property type="match status" value="1"/>
</dbReference>